<feature type="transmembrane region" description="Helical" evidence="2">
    <location>
        <begin position="196"/>
        <end position="215"/>
    </location>
</feature>
<feature type="compositionally biased region" description="Polar residues" evidence="1">
    <location>
        <begin position="457"/>
        <end position="466"/>
    </location>
</feature>
<feature type="region of interest" description="Disordered" evidence="1">
    <location>
        <begin position="442"/>
        <end position="484"/>
    </location>
</feature>
<keyword evidence="2" id="KW-0812">Transmembrane</keyword>
<feature type="compositionally biased region" description="Basic residues" evidence="1">
    <location>
        <begin position="781"/>
        <end position="793"/>
    </location>
</feature>
<feature type="compositionally biased region" description="Polar residues" evidence="1">
    <location>
        <begin position="538"/>
        <end position="549"/>
    </location>
</feature>
<evidence type="ECO:0000313" key="3">
    <source>
        <dbReference type="EMBL" id="KAG0665658.1"/>
    </source>
</evidence>
<feature type="compositionally biased region" description="Basic and acidic residues" evidence="1">
    <location>
        <begin position="946"/>
        <end position="957"/>
    </location>
</feature>
<organism evidence="3 4">
    <name type="scientific">Rhodotorula mucilaginosa</name>
    <name type="common">Yeast</name>
    <name type="synonym">Rhodotorula rubra</name>
    <dbReference type="NCBI Taxonomy" id="5537"/>
    <lineage>
        <taxon>Eukaryota</taxon>
        <taxon>Fungi</taxon>
        <taxon>Dikarya</taxon>
        <taxon>Basidiomycota</taxon>
        <taxon>Pucciniomycotina</taxon>
        <taxon>Microbotryomycetes</taxon>
        <taxon>Sporidiobolales</taxon>
        <taxon>Sporidiobolaceae</taxon>
        <taxon>Rhodotorula</taxon>
    </lineage>
</organism>
<accession>A0A9P7B960</accession>
<dbReference type="OrthoDB" id="10488594at2759"/>
<comment type="caution">
    <text evidence="3">The sequence shown here is derived from an EMBL/GenBank/DDBJ whole genome shotgun (WGS) entry which is preliminary data.</text>
</comment>
<feature type="compositionally biased region" description="Low complexity" evidence="1">
    <location>
        <begin position="880"/>
        <end position="889"/>
    </location>
</feature>
<feature type="compositionally biased region" description="Polar residues" evidence="1">
    <location>
        <begin position="748"/>
        <end position="759"/>
    </location>
</feature>
<protein>
    <recommendedName>
        <fullName evidence="5">Proteophosphoglycan ppg4</fullName>
    </recommendedName>
</protein>
<evidence type="ECO:0000313" key="4">
    <source>
        <dbReference type="Proteomes" id="UP000777482"/>
    </source>
</evidence>
<gene>
    <name evidence="3" type="ORF">C6P46_006442</name>
</gene>
<feature type="transmembrane region" description="Helical" evidence="2">
    <location>
        <begin position="14"/>
        <end position="36"/>
    </location>
</feature>
<feature type="transmembrane region" description="Helical" evidence="2">
    <location>
        <begin position="145"/>
        <end position="162"/>
    </location>
</feature>
<evidence type="ECO:0008006" key="5">
    <source>
        <dbReference type="Google" id="ProtNLM"/>
    </source>
</evidence>
<feature type="compositionally biased region" description="Polar residues" evidence="1">
    <location>
        <begin position="343"/>
        <end position="355"/>
    </location>
</feature>
<sequence length="1098" mass="115280">MASTAFAATGGTDILVLAVAFTLLLPALPCVLYRLVPLLRHPSSLQTAQNAALALATAVALALYALAALVALSGTGSWTVAVASGAFGCLSVTLKSLPVRRQSDATPVDRASTYSPSRRCSTGSRRNRLPPYIPVFMRAFPARRFSLLFAVSLVALVAVTRVQNKAERSRTRSWEFAETSMETAESLPSRSRRIRLLVILVTNIVLDILSVAFAIREPYPRLTFSFSAARSGTLAPTLLGTTTSSEAAYLVIALFAIAQSILLTESVRERSSQVTFPRAAPRSTGSFESSFVEITLPPPSLPPRPHRSPSRGENSDYPTSAHTHDYASTPPASLFTTPVRALPTSTRQAAVSPTQLDVGGPSGARTSSTPTARSHRSLPPLTIGANFTPVSSGFKGRSHLTTPTLAARPSTASTTASLPRPSTASTTRSYRLFDDYTAAAAGSGHRASGSAPSSSSPTQYRRGSQFSLRRGRSGSYSSSVGRISGVPSLTRLSTIFNGGAVTTPTGKGSTTTTSPTTPTRRRSSSVGSLLRSAVPGGTSASAAADQWTSPPEWDVEPNEAHDDPFARPPPTPSEPTSTSTPAPSATPTRGTDAPGAAGSLAPLRLVRALEAIKEPENGSPPNPASLVEEGATHDDDVEDARPSNEGDHLERVLTPLSFPFSLEDQRARPTRSRSDSAASSLFHEHVDTSPPSLATPTVSSGFSLGHTTPIAVETRGRIPPDSPPRKRTETRPAAPSDFPSRLGDANSPAGTSDSLTPRNRSSSLRLLASSLASSGSARLGTLRRIRSSLRRRSPSPSPRGTNERPSESSELSFSCRGAEASLPDLHGDADRQNSSPGDAKSIKPVTPSRPVGLTPPPASVRLSVASRKAWWKHLSATSHTSSSLAGSDSLPQHVGTPSGSVSRSSWYLERGRMAKFAAVNARWSGYQLPPLDAVSPLSSSLFLPEGARRSDSRDRKSLLRRTKSSPAIIDPLPHGADATMISFAASSKFSSASFVTAHSTTGQARSLLSDPNLGIELDELNHLVDTFVPLPARDAVGSAPSSAALTPLSPLFGSPISDAVNGDDYDLVSPITPATPSAFVGVARELTGESNGRENASV</sequence>
<feature type="region of interest" description="Disordered" evidence="1">
    <location>
        <begin position="944"/>
        <end position="964"/>
    </location>
</feature>
<feature type="compositionally biased region" description="Basic and acidic residues" evidence="1">
    <location>
        <begin position="714"/>
        <end position="730"/>
    </location>
</feature>
<keyword evidence="2" id="KW-1133">Transmembrane helix</keyword>
<reference evidence="3 4" key="1">
    <citation type="submission" date="2020-11" db="EMBL/GenBank/DDBJ databases">
        <title>Kefir isolates.</title>
        <authorList>
            <person name="Marcisauskas S."/>
            <person name="Kim Y."/>
            <person name="Blasche S."/>
        </authorList>
    </citation>
    <scope>NUCLEOTIDE SEQUENCE [LARGE SCALE GENOMIC DNA]</scope>
    <source>
        <strain evidence="3 4">KR</strain>
    </source>
</reference>
<name>A0A9P7B960_RHOMI</name>
<feature type="compositionally biased region" description="Polar residues" evidence="1">
    <location>
        <begin position="689"/>
        <end position="706"/>
    </location>
</feature>
<feature type="compositionally biased region" description="Low complexity" evidence="1">
    <location>
        <begin position="442"/>
        <end position="456"/>
    </location>
</feature>
<dbReference type="EMBL" id="PUHQ01000008">
    <property type="protein sequence ID" value="KAG0665658.1"/>
    <property type="molecule type" value="Genomic_DNA"/>
</dbReference>
<feature type="compositionally biased region" description="Low complexity" evidence="1">
    <location>
        <begin position="400"/>
        <end position="429"/>
    </location>
</feature>
<evidence type="ECO:0000256" key="1">
    <source>
        <dbReference type="SAM" id="MobiDB-lite"/>
    </source>
</evidence>
<feature type="region of interest" description="Disordered" evidence="1">
    <location>
        <begin position="497"/>
        <end position="761"/>
    </location>
</feature>
<feature type="region of interest" description="Disordered" evidence="1">
    <location>
        <begin position="775"/>
        <end position="858"/>
    </location>
</feature>
<feature type="compositionally biased region" description="Low complexity" evidence="1">
    <location>
        <begin position="473"/>
        <end position="484"/>
    </location>
</feature>
<dbReference type="Proteomes" id="UP000777482">
    <property type="component" value="Unassembled WGS sequence"/>
</dbReference>
<evidence type="ECO:0000256" key="2">
    <source>
        <dbReference type="SAM" id="Phobius"/>
    </source>
</evidence>
<feature type="transmembrane region" description="Helical" evidence="2">
    <location>
        <begin position="48"/>
        <end position="72"/>
    </location>
</feature>
<feature type="region of interest" description="Disordered" evidence="1">
    <location>
        <begin position="880"/>
        <end position="903"/>
    </location>
</feature>
<feature type="compositionally biased region" description="Low complexity" evidence="1">
    <location>
        <begin position="574"/>
        <end position="588"/>
    </location>
</feature>
<keyword evidence="2" id="KW-0472">Membrane</keyword>
<feature type="region of interest" description="Disordered" evidence="1">
    <location>
        <begin position="293"/>
        <end position="429"/>
    </location>
</feature>
<proteinExistence type="predicted"/>
<dbReference type="AlphaFoldDB" id="A0A9P7B960"/>
<keyword evidence="4" id="KW-1185">Reference proteome</keyword>
<feature type="compositionally biased region" description="Low complexity" evidence="1">
    <location>
        <begin position="502"/>
        <end position="532"/>
    </location>
</feature>
<feature type="compositionally biased region" description="Basic and acidic residues" evidence="1">
    <location>
        <begin position="630"/>
        <end position="651"/>
    </location>
</feature>